<evidence type="ECO:0000313" key="2">
    <source>
        <dbReference type="EMBL" id="CBJ30097.1"/>
    </source>
</evidence>
<evidence type="ECO:0000313" key="3">
    <source>
        <dbReference type="Proteomes" id="UP000002630"/>
    </source>
</evidence>
<dbReference type="AlphaFoldDB" id="D7FN33"/>
<feature type="region of interest" description="Disordered" evidence="1">
    <location>
        <begin position="50"/>
        <end position="70"/>
    </location>
</feature>
<dbReference type="OrthoDB" id="10564878at2759"/>
<reference evidence="2 3" key="1">
    <citation type="journal article" date="2010" name="Nature">
        <title>The Ectocarpus genome and the independent evolution of multicellularity in brown algae.</title>
        <authorList>
            <person name="Cock J.M."/>
            <person name="Sterck L."/>
            <person name="Rouze P."/>
            <person name="Scornet D."/>
            <person name="Allen A.E."/>
            <person name="Amoutzias G."/>
            <person name="Anthouard V."/>
            <person name="Artiguenave F."/>
            <person name="Aury J.M."/>
            <person name="Badger J.H."/>
            <person name="Beszteri B."/>
            <person name="Billiau K."/>
            <person name="Bonnet E."/>
            <person name="Bothwell J.H."/>
            <person name="Bowler C."/>
            <person name="Boyen C."/>
            <person name="Brownlee C."/>
            <person name="Carrano C.J."/>
            <person name="Charrier B."/>
            <person name="Cho G.Y."/>
            <person name="Coelho S.M."/>
            <person name="Collen J."/>
            <person name="Corre E."/>
            <person name="Da Silva C."/>
            <person name="Delage L."/>
            <person name="Delaroque N."/>
            <person name="Dittami S.M."/>
            <person name="Doulbeau S."/>
            <person name="Elias M."/>
            <person name="Farnham G."/>
            <person name="Gachon C.M."/>
            <person name="Gschloessl B."/>
            <person name="Heesch S."/>
            <person name="Jabbari K."/>
            <person name="Jubin C."/>
            <person name="Kawai H."/>
            <person name="Kimura K."/>
            <person name="Kloareg B."/>
            <person name="Kupper F.C."/>
            <person name="Lang D."/>
            <person name="Le Bail A."/>
            <person name="Leblanc C."/>
            <person name="Lerouge P."/>
            <person name="Lohr M."/>
            <person name="Lopez P.J."/>
            <person name="Martens C."/>
            <person name="Maumus F."/>
            <person name="Michel G."/>
            <person name="Miranda-Saavedra D."/>
            <person name="Morales J."/>
            <person name="Moreau H."/>
            <person name="Motomura T."/>
            <person name="Nagasato C."/>
            <person name="Napoli C.A."/>
            <person name="Nelson D.R."/>
            <person name="Nyvall-Collen P."/>
            <person name="Peters A.F."/>
            <person name="Pommier C."/>
            <person name="Potin P."/>
            <person name="Poulain J."/>
            <person name="Quesneville H."/>
            <person name="Read B."/>
            <person name="Rensing S.A."/>
            <person name="Ritter A."/>
            <person name="Rousvoal S."/>
            <person name="Samanta M."/>
            <person name="Samson G."/>
            <person name="Schroeder D.C."/>
            <person name="Segurens B."/>
            <person name="Strittmatter M."/>
            <person name="Tonon T."/>
            <person name="Tregear J.W."/>
            <person name="Valentin K."/>
            <person name="von Dassow P."/>
            <person name="Yamagishi T."/>
            <person name="Van de Peer Y."/>
            <person name="Wincker P."/>
        </authorList>
    </citation>
    <scope>NUCLEOTIDE SEQUENCE [LARGE SCALE GENOMIC DNA]</scope>
    <source>
        <strain evidence="3">Ec32 / CCAP1310/4</strain>
    </source>
</reference>
<accession>D7FN33</accession>
<dbReference type="InParanoid" id="D7FN33"/>
<evidence type="ECO:0000256" key="1">
    <source>
        <dbReference type="SAM" id="MobiDB-lite"/>
    </source>
</evidence>
<dbReference type="EMBL" id="FN649760">
    <property type="protein sequence ID" value="CBJ30097.1"/>
    <property type="molecule type" value="Genomic_DNA"/>
</dbReference>
<dbReference type="Proteomes" id="UP000002630">
    <property type="component" value="Unassembled WGS sequence"/>
</dbReference>
<proteinExistence type="predicted"/>
<keyword evidence="3" id="KW-1185">Reference proteome</keyword>
<sequence length="110" mass="11442">MICDQAANTAANTPGQLPDVVDPTIQDSGWASGPILQAVLGTLRGRRGAGSGAQGIYQPRDGGHHPARGQIGEFEDPGCLILLRPGVWAVDENKYLVRGGTIPALNGDVE</sequence>
<organism evidence="2 3">
    <name type="scientific">Ectocarpus siliculosus</name>
    <name type="common">Brown alga</name>
    <name type="synonym">Conferva siliculosa</name>
    <dbReference type="NCBI Taxonomy" id="2880"/>
    <lineage>
        <taxon>Eukaryota</taxon>
        <taxon>Sar</taxon>
        <taxon>Stramenopiles</taxon>
        <taxon>Ochrophyta</taxon>
        <taxon>PX clade</taxon>
        <taxon>Phaeophyceae</taxon>
        <taxon>Ectocarpales</taxon>
        <taxon>Ectocarpaceae</taxon>
        <taxon>Ectocarpus</taxon>
    </lineage>
</organism>
<protein>
    <submittedName>
        <fullName evidence="2">Uncharacterized protein</fullName>
    </submittedName>
</protein>
<name>D7FN33_ECTSI</name>
<gene>
    <name evidence="2" type="ORF">Esi_0173_0063</name>
</gene>